<evidence type="ECO:0000256" key="3">
    <source>
        <dbReference type="ARBA" id="ARBA00022722"/>
    </source>
</evidence>
<evidence type="ECO:0000256" key="6">
    <source>
        <dbReference type="NCBIfam" id="TIGR01280"/>
    </source>
</evidence>
<evidence type="ECO:0000256" key="5">
    <source>
        <dbReference type="ARBA" id="ARBA00022839"/>
    </source>
</evidence>
<dbReference type="GO" id="GO:0009318">
    <property type="term" value="C:exodeoxyribonuclease VII complex"/>
    <property type="evidence" value="ECO:0007669"/>
    <property type="project" value="UniProtKB-UniRule"/>
</dbReference>
<keyword evidence="4" id="KW-0378">Hydrolase</keyword>
<dbReference type="Gene3D" id="1.10.287.1040">
    <property type="entry name" value="Exonuclease VII, small subunit"/>
    <property type="match status" value="1"/>
</dbReference>
<gene>
    <name evidence="7" type="primary">xseB</name>
    <name evidence="7" type="ORF">CP965_03830</name>
</gene>
<keyword evidence="8" id="KW-1185">Reference proteome</keyword>
<dbReference type="Pfam" id="PF02609">
    <property type="entry name" value="Exonuc_VII_S"/>
    <property type="match status" value="1"/>
</dbReference>
<dbReference type="EC" id="3.1.11.6" evidence="6"/>
<evidence type="ECO:0000256" key="4">
    <source>
        <dbReference type="ARBA" id="ARBA00022801"/>
    </source>
</evidence>
<keyword evidence="5" id="KW-0269">Exonuclease</keyword>
<dbReference type="OrthoDB" id="5349159at2"/>
<protein>
    <recommendedName>
        <fullName evidence="6">Exodeoxyribonuclease VII small subunit</fullName>
        <ecNumber evidence="6">3.1.11.6</ecNumber>
    </recommendedName>
</protein>
<keyword evidence="3" id="KW-0540">Nuclease</keyword>
<dbReference type="InterPro" id="IPR003761">
    <property type="entry name" value="Exonuc_VII_S"/>
</dbReference>
<reference evidence="7 8" key="1">
    <citation type="submission" date="2017-09" db="EMBL/GenBank/DDBJ databases">
        <title>Genomics of the genus Arcobacter.</title>
        <authorList>
            <person name="Perez-Cataluna A."/>
            <person name="Figueras M.J."/>
            <person name="Salas-Masso N."/>
        </authorList>
    </citation>
    <scope>NUCLEOTIDE SEQUENCE [LARGE SCALE GENOMIC DNA]</scope>
    <source>
        <strain evidence="7 8">F156-34</strain>
    </source>
</reference>
<dbReference type="InterPro" id="IPR037004">
    <property type="entry name" value="Exonuc_VII_ssu_sf"/>
</dbReference>
<comment type="similarity">
    <text evidence="1">Belongs to the XseB family.</text>
</comment>
<evidence type="ECO:0000256" key="2">
    <source>
        <dbReference type="ARBA" id="ARBA00022490"/>
    </source>
</evidence>
<evidence type="ECO:0000313" key="8">
    <source>
        <dbReference type="Proteomes" id="UP000289718"/>
    </source>
</evidence>
<accession>A0A4Q1AWX6</accession>
<sequence>MSENEKKEEISFEEKVEKAKELLEALSNPDITLSDSLDVYKKGIKELDEAQKLLDEAKLIFTQKEKSTEEPF</sequence>
<comment type="caution">
    <text evidence="7">The sequence shown here is derived from an EMBL/GenBank/DDBJ whole genome shotgun (WGS) entry which is preliminary data.</text>
</comment>
<dbReference type="Proteomes" id="UP000289718">
    <property type="component" value="Unassembled WGS sequence"/>
</dbReference>
<dbReference type="SUPFAM" id="SSF116842">
    <property type="entry name" value="XseB-like"/>
    <property type="match status" value="1"/>
</dbReference>
<evidence type="ECO:0000313" key="7">
    <source>
        <dbReference type="EMBL" id="RXK14585.1"/>
    </source>
</evidence>
<dbReference type="GO" id="GO:0006308">
    <property type="term" value="P:DNA catabolic process"/>
    <property type="evidence" value="ECO:0007669"/>
    <property type="project" value="UniProtKB-UniRule"/>
</dbReference>
<keyword evidence="2" id="KW-0963">Cytoplasm</keyword>
<dbReference type="RefSeq" id="WP_129060724.1">
    <property type="nucleotide sequence ID" value="NZ_NXIE01000001.1"/>
</dbReference>
<dbReference type="EMBL" id="NXIE01000001">
    <property type="protein sequence ID" value="RXK14585.1"/>
    <property type="molecule type" value="Genomic_DNA"/>
</dbReference>
<dbReference type="AlphaFoldDB" id="A0A4Q1AWX6"/>
<evidence type="ECO:0000256" key="1">
    <source>
        <dbReference type="ARBA" id="ARBA00009998"/>
    </source>
</evidence>
<name>A0A4Q1AWX6_9BACT</name>
<dbReference type="GO" id="GO:0008855">
    <property type="term" value="F:exodeoxyribonuclease VII activity"/>
    <property type="evidence" value="ECO:0007669"/>
    <property type="project" value="UniProtKB-UniRule"/>
</dbReference>
<dbReference type="NCBIfam" id="TIGR01280">
    <property type="entry name" value="xseB"/>
    <property type="match status" value="1"/>
</dbReference>
<proteinExistence type="inferred from homology"/>
<organism evidence="7 8">
    <name type="scientific">Halarcobacter mediterraneus</name>
    <dbReference type="NCBI Taxonomy" id="2023153"/>
    <lineage>
        <taxon>Bacteria</taxon>
        <taxon>Pseudomonadati</taxon>
        <taxon>Campylobacterota</taxon>
        <taxon>Epsilonproteobacteria</taxon>
        <taxon>Campylobacterales</taxon>
        <taxon>Arcobacteraceae</taxon>
        <taxon>Halarcobacter</taxon>
    </lineage>
</organism>